<evidence type="ECO:0000256" key="2">
    <source>
        <dbReference type="ARBA" id="ARBA00023002"/>
    </source>
</evidence>
<dbReference type="Gene3D" id="3.40.50.720">
    <property type="entry name" value="NAD(P)-binding Rossmann-like Domain"/>
    <property type="match status" value="1"/>
</dbReference>
<dbReference type="GO" id="GO:0008202">
    <property type="term" value="P:steroid metabolic process"/>
    <property type="evidence" value="ECO:0007669"/>
    <property type="project" value="UniProtKB-KW"/>
</dbReference>
<dbReference type="AlphaFoldDB" id="W4LL12"/>
<evidence type="ECO:0000256" key="1">
    <source>
        <dbReference type="ARBA" id="ARBA00006484"/>
    </source>
</evidence>
<evidence type="ECO:0000256" key="5">
    <source>
        <dbReference type="ARBA" id="ARBA00023221"/>
    </source>
</evidence>
<keyword evidence="4" id="KW-0443">Lipid metabolism</keyword>
<proteinExistence type="inferred from homology"/>
<dbReference type="Proteomes" id="UP000019140">
    <property type="component" value="Unassembled WGS sequence"/>
</dbReference>
<dbReference type="EMBL" id="AZHX01001952">
    <property type="protein sequence ID" value="ETW98390.1"/>
    <property type="molecule type" value="Genomic_DNA"/>
</dbReference>
<dbReference type="FunFam" id="3.40.50.720:FF:000084">
    <property type="entry name" value="Short-chain dehydrogenase reductase"/>
    <property type="match status" value="1"/>
</dbReference>
<dbReference type="PATRIC" id="fig|1429439.4.peg.7187"/>
<dbReference type="Pfam" id="PF13561">
    <property type="entry name" value="adh_short_C2"/>
    <property type="match status" value="1"/>
</dbReference>
<sequence>MREEIGMGRLEGKVALISGAARGQGACHARMMAREGANVVLGDIIDDEGRQVADAINASRASGGGEATYVHLNVTSEADWSAAVAKAEQVYGKLNVLVNNAGILIRSSIEETTEDDFDRIMAINVKGVFMGTKHAIPAMRKAGGGSIINISSTAGLVGSPGETAAYTATKGSVRLFTKATAVQHAKERIRCNSIHPGPIETDMIKDMLESPALLEKRMQRLPLKRIGKPEDISYGVIYLASDESSFVTGSELVIDGGTTAE</sequence>
<accession>W4LL12</accession>
<dbReference type="SMART" id="SM00822">
    <property type="entry name" value="PKS_KR"/>
    <property type="match status" value="1"/>
</dbReference>
<dbReference type="NCBIfam" id="NF005559">
    <property type="entry name" value="PRK07231.1"/>
    <property type="match status" value="1"/>
</dbReference>
<evidence type="ECO:0000259" key="6">
    <source>
        <dbReference type="SMART" id="SM00822"/>
    </source>
</evidence>
<keyword evidence="3" id="KW-0520">NAD</keyword>
<name>W4LL12_9BACT</name>
<dbReference type="InterPro" id="IPR057326">
    <property type="entry name" value="KR_dom"/>
</dbReference>
<reference evidence="7 8" key="1">
    <citation type="journal article" date="2014" name="Nature">
        <title>An environmental bacterial taxon with a large and distinct metabolic repertoire.</title>
        <authorList>
            <person name="Wilson M.C."/>
            <person name="Mori T."/>
            <person name="Ruckert C."/>
            <person name="Uria A.R."/>
            <person name="Helf M.J."/>
            <person name="Takada K."/>
            <person name="Gernert C."/>
            <person name="Steffens U.A."/>
            <person name="Heycke N."/>
            <person name="Schmitt S."/>
            <person name="Rinke C."/>
            <person name="Helfrich E.J."/>
            <person name="Brachmann A.O."/>
            <person name="Gurgui C."/>
            <person name="Wakimoto T."/>
            <person name="Kracht M."/>
            <person name="Crusemann M."/>
            <person name="Hentschel U."/>
            <person name="Abe I."/>
            <person name="Matsunaga S."/>
            <person name="Kalinowski J."/>
            <person name="Takeyama H."/>
            <person name="Piel J."/>
        </authorList>
    </citation>
    <scope>NUCLEOTIDE SEQUENCE [LARGE SCALE GENOMIC DNA]</scope>
    <source>
        <strain evidence="8">TSY2</strain>
    </source>
</reference>
<dbReference type="PRINTS" id="PR00081">
    <property type="entry name" value="GDHRDH"/>
</dbReference>
<evidence type="ECO:0000256" key="3">
    <source>
        <dbReference type="ARBA" id="ARBA00023027"/>
    </source>
</evidence>
<evidence type="ECO:0000313" key="8">
    <source>
        <dbReference type="Proteomes" id="UP000019140"/>
    </source>
</evidence>
<dbReference type="HOGENOM" id="CLU_010194_1_0_7"/>
<feature type="domain" description="Ketoreductase" evidence="6">
    <location>
        <begin position="13"/>
        <end position="207"/>
    </location>
</feature>
<dbReference type="PANTHER" id="PTHR43180:SF28">
    <property type="entry name" value="NAD(P)-BINDING ROSSMANN-FOLD SUPERFAMILY PROTEIN"/>
    <property type="match status" value="1"/>
</dbReference>
<dbReference type="GO" id="GO:0016491">
    <property type="term" value="F:oxidoreductase activity"/>
    <property type="evidence" value="ECO:0007669"/>
    <property type="project" value="UniProtKB-KW"/>
</dbReference>
<keyword evidence="5" id="KW-0753">Steroid metabolism</keyword>
<comment type="caution">
    <text evidence="7">The sequence shown here is derived from an EMBL/GenBank/DDBJ whole genome shotgun (WGS) entry which is preliminary data.</text>
</comment>
<comment type="similarity">
    <text evidence="1">Belongs to the short-chain dehydrogenases/reductases (SDR) family.</text>
</comment>
<gene>
    <name evidence="7" type="ORF">ETSY2_42900</name>
</gene>
<dbReference type="InterPro" id="IPR002347">
    <property type="entry name" value="SDR_fam"/>
</dbReference>
<dbReference type="PRINTS" id="PR00080">
    <property type="entry name" value="SDRFAMILY"/>
</dbReference>
<keyword evidence="8" id="KW-1185">Reference proteome</keyword>
<dbReference type="InterPro" id="IPR036291">
    <property type="entry name" value="NAD(P)-bd_dom_sf"/>
</dbReference>
<organism evidence="7 8">
    <name type="scientific">Candidatus Entotheonella gemina</name>
    <dbReference type="NCBI Taxonomy" id="1429439"/>
    <lineage>
        <taxon>Bacteria</taxon>
        <taxon>Pseudomonadati</taxon>
        <taxon>Nitrospinota/Tectimicrobiota group</taxon>
        <taxon>Candidatus Tectimicrobiota</taxon>
        <taxon>Candidatus Entotheonellia</taxon>
        <taxon>Candidatus Entotheonellales</taxon>
        <taxon>Candidatus Entotheonellaceae</taxon>
        <taxon>Candidatus Entotheonella</taxon>
    </lineage>
</organism>
<dbReference type="SUPFAM" id="SSF51735">
    <property type="entry name" value="NAD(P)-binding Rossmann-fold domains"/>
    <property type="match status" value="1"/>
</dbReference>
<evidence type="ECO:0000256" key="4">
    <source>
        <dbReference type="ARBA" id="ARBA00023098"/>
    </source>
</evidence>
<dbReference type="PANTHER" id="PTHR43180">
    <property type="entry name" value="3-OXOACYL-(ACYL-CARRIER-PROTEIN) REDUCTASE (AFU_ORTHOLOGUE AFUA_6G11210)"/>
    <property type="match status" value="1"/>
</dbReference>
<keyword evidence="2" id="KW-0560">Oxidoreductase</keyword>
<evidence type="ECO:0000313" key="7">
    <source>
        <dbReference type="EMBL" id="ETW98390.1"/>
    </source>
</evidence>
<protein>
    <recommendedName>
        <fullName evidence="6">Ketoreductase domain-containing protein</fullName>
    </recommendedName>
</protein>